<name>A0A7T1AYR0_9STAP</name>
<dbReference type="Proteomes" id="UP000594455">
    <property type="component" value="Chromosome"/>
</dbReference>
<reference evidence="2 3" key="1">
    <citation type="submission" date="2020-10" db="EMBL/GenBank/DDBJ databases">
        <title>Closed genome sequences of Staphylococcus lloydii sp. nov. and Staphylococcus durrellii sp. nov. Isolated from Captive Fruit Bats (Pteropus livingstonii).</title>
        <authorList>
            <person name="Fountain K."/>
        </authorList>
    </citation>
    <scope>NUCLEOTIDE SEQUENCE [LARGE SCALE GENOMIC DNA]</scope>
    <source>
        <strain evidence="2 3">23_2_7_LY</strain>
    </source>
</reference>
<evidence type="ECO:0000256" key="1">
    <source>
        <dbReference type="SAM" id="Phobius"/>
    </source>
</evidence>
<evidence type="ECO:0000313" key="3">
    <source>
        <dbReference type="Proteomes" id="UP000594455"/>
    </source>
</evidence>
<feature type="transmembrane region" description="Helical" evidence="1">
    <location>
        <begin position="56"/>
        <end position="78"/>
    </location>
</feature>
<sequence>MLEDKKGLSLFQMIVVVYCMGFGMYSLWRGAYWVFFADKASTESPLYMSMHQIISLFWWGMPFLIAGVLLMIAGLMVPYYKTNNYFLYLFTIGHIISMVFYYIFTLAGFHNAINILTPGQNLTWAVISGVMAFIGGVSLWNQKTTKK</sequence>
<organism evidence="2 3">
    <name type="scientific">Staphylococcus lloydii</name>
    <dbReference type="NCBI Taxonomy" id="2781774"/>
    <lineage>
        <taxon>Bacteria</taxon>
        <taxon>Bacillati</taxon>
        <taxon>Bacillota</taxon>
        <taxon>Bacilli</taxon>
        <taxon>Bacillales</taxon>
        <taxon>Staphylococcaceae</taxon>
        <taxon>Staphylococcus</taxon>
    </lineage>
</organism>
<evidence type="ECO:0000313" key="2">
    <source>
        <dbReference type="EMBL" id="QPM74579.1"/>
    </source>
</evidence>
<dbReference type="KEGG" id="sllo:ISP08_09545"/>
<feature type="transmembrane region" description="Helical" evidence="1">
    <location>
        <begin position="7"/>
        <end position="28"/>
    </location>
</feature>
<keyword evidence="1" id="KW-1133">Transmembrane helix</keyword>
<feature type="transmembrane region" description="Helical" evidence="1">
    <location>
        <begin position="124"/>
        <end position="141"/>
    </location>
</feature>
<keyword evidence="1" id="KW-0472">Membrane</keyword>
<feature type="transmembrane region" description="Helical" evidence="1">
    <location>
        <begin position="85"/>
        <end position="104"/>
    </location>
</feature>
<dbReference type="EMBL" id="CP064056">
    <property type="protein sequence ID" value="QPM74579.1"/>
    <property type="molecule type" value="Genomic_DNA"/>
</dbReference>
<protein>
    <submittedName>
        <fullName evidence="2">Uncharacterized protein</fullName>
    </submittedName>
</protein>
<keyword evidence="1" id="KW-0812">Transmembrane</keyword>
<gene>
    <name evidence="2" type="ORF">ISP08_09545</name>
</gene>
<keyword evidence="3" id="KW-1185">Reference proteome</keyword>
<dbReference type="RefSeq" id="WP_195718463.1">
    <property type="nucleotide sequence ID" value="NZ_CP064056.1"/>
</dbReference>
<accession>A0A7T1AYR0</accession>
<dbReference type="AlphaFoldDB" id="A0A7T1AYR0"/>
<proteinExistence type="predicted"/>